<dbReference type="InterPro" id="IPR002068">
    <property type="entry name" value="A-crystallin/Hsp20_dom"/>
</dbReference>
<feature type="domain" description="SHSP" evidence="3">
    <location>
        <begin position="19"/>
        <end position="122"/>
    </location>
</feature>
<evidence type="ECO:0000256" key="2">
    <source>
        <dbReference type="RuleBase" id="RU003616"/>
    </source>
</evidence>
<dbReference type="InterPro" id="IPR008978">
    <property type="entry name" value="HSP20-like_chaperone"/>
</dbReference>
<protein>
    <submittedName>
        <fullName evidence="4">Molecular chaperone Hsp20</fullName>
    </submittedName>
</protein>
<dbReference type="PANTHER" id="PTHR11527">
    <property type="entry name" value="HEAT-SHOCK PROTEIN 20 FAMILY MEMBER"/>
    <property type="match status" value="1"/>
</dbReference>
<dbReference type="EMBL" id="NHPJ01000010">
    <property type="protein sequence ID" value="OYR59129.1"/>
    <property type="molecule type" value="Genomic_DNA"/>
</dbReference>
<comment type="similarity">
    <text evidence="1 2">Belongs to the small heat shock protein (HSP20) family.</text>
</comment>
<dbReference type="PROSITE" id="PS01031">
    <property type="entry name" value="SHSP"/>
    <property type="match status" value="1"/>
</dbReference>
<name>A0A256IRE6_9EURY</name>
<comment type="caution">
    <text evidence="4">The sequence shown here is derived from an EMBL/GenBank/DDBJ whole genome shotgun (WGS) entry which is preliminary data.</text>
</comment>
<dbReference type="Gene3D" id="2.60.40.790">
    <property type="match status" value="1"/>
</dbReference>
<proteinExistence type="inferred from homology"/>
<dbReference type="InterPro" id="IPR031107">
    <property type="entry name" value="Small_HSP"/>
</dbReference>
<gene>
    <name evidence="4" type="ORF">DJ70_01375</name>
</gene>
<dbReference type="Pfam" id="PF00011">
    <property type="entry name" value="HSP20"/>
    <property type="match status" value="1"/>
</dbReference>
<dbReference type="Proteomes" id="UP000216308">
    <property type="component" value="Unassembled WGS sequence"/>
</dbReference>
<evidence type="ECO:0000259" key="3">
    <source>
        <dbReference type="PROSITE" id="PS01031"/>
    </source>
</evidence>
<dbReference type="CDD" id="cd06464">
    <property type="entry name" value="ACD_sHsps-like"/>
    <property type="match status" value="1"/>
</dbReference>
<reference evidence="4 5" key="1">
    <citation type="journal article" date="2014" name="Front. Microbiol.">
        <title>Population and genomic analysis of the genus Halorubrum.</title>
        <authorList>
            <person name="Fullmer M.S."/>
            <person name="Soucy S.M."/>
            <person name="Swithers K.S."/>
            <person name="Makkay A.M."/>
            <person name="Wheeler R."/>
            <person name="Ventosa A."/>
            <person name="Gogarten J.P."/>
            <person name="Papke R.T."/>
        </authorList>
    </citation>
    <scope>NUCLEOTIDE SEQUENCE [LARGE SCALE GENOMIC DNA]</scope>
    <source>
        <strain evidence="4 5">Cb34</strain>
    </source>
</reference>
<dbReference type="AlphaFoldDB" id="A0A256IRE6"/>
<evidence type="ECO:0000313" key="4">
    <source>
        <dbReference type="EMBL" id="OYR59129.1"/>
    </source>
</evidence>
<organism evidence="4 5">
    <name type="scientific">Halorubrum halodurans</name>
    <dbReference type="NCBI Taxonomy" id="1383851"/>
    <lineage>
        <taxon>Archaea</taxon>
        <taxon>Methanobacteriati</taxon>
        <taxon>Methanobacteriota</taxon>
        <taxon>Stenosarchaea group</taxon>
        <taxon>Halobacteria</taxon>
        <taxon>Halobacteriales</taxon>
        <taxon>Haloferacaceae</taxon>
        <taxon>Halorubrum</taxon>
    </lineage>
</organism>
<dbReference type="SUPFAM" id="SSF49764">
    <property type="entry name" value="HSP20-like chaperones"/>
    <property type="match status" value="1"/>
</dbReference>
<accession>A0A256IRE6</accession>
<keyword evidence="5" id="KW-1185">Reference proteome</keyword>
<dbReference type="OrthoDB" id="198277at2157"/>
<evidence type="ECO:0000256" key="1">
    <source>
        <dbReference type="PROSITE-ProRule" id="PRU00285"/>
    </source>
</evidence>
<evidence type="ECO:0000313" key="5">
    <source>
        <dbReference type="Proteomes" id="UP000216308"/>
    </source>
</evidence>
<dbReference type="RefSeq" id="WP_094529482.1">
    <property type="nucleotide sequence ID" value="NZ_NHPJ01000010.1"/>
</dbReference>
<sequence length="122" mass="13933">MALPRPASTWTGGMDMPSRLFERGGDDYQLYERDDEFVLTVELPGFDPEELTVSWDDGTLNVAGEHEDEFRGTRRTYHRRFRFPKTIQDGEIEAEYENGVLTVRLPIAFEAAATGTEIEIES</sequence>